<organism evidence="2">
    <name type="scientific">Pararge aegeria</name>
    <name type="common">speckled wood butterfly</name>
    <dbReference type="NCBI Taxonomy" id="116150"/>
    <lineage>
        <taxon>Eukaryota</taxon>
        <taxon>Metazoa</taxon>
        <taxon>Ecdysozoa</taxon>
        <taxon>Arthropoda</taxon>
        <taxon>Hexapoda</taxon>
        <taxon>Insecta</taxon>
        <taxon>Pterygota</taxon>
        <taxon>Neoptera</taxon>
        <taxon>Endopterygota</taxon>
        <taxon>Lepidoptera</taxon>
        <taxon>Glossata</taxon>
        <taxon>Ditrysia</taxon>
        <taxon>Papilionoidea</taxon>
        <taxon>Nymphalidae</taxon>
        <taxon>Satyrinae</taxon>
        <taxon>Satyrini</taxon>
        <taxon>Parargina</taxon>
        <taxon>Pararge</taxon>
    </lineage>
</organism>
<feature type="compositionally biased region" description="Low complexity" evidence="1">
    <location>
        <begin position="15"/>
        <end position="25"/>
    </location>
</feature>
<feature type="non-terminal residue" evidence="2">
    <location>
        <position position="1"/>
    </location>
</feature>
<evidence type="ECO:0000313" key="2">
    <source>
        <dbReference type="EMBL" id="JAA79386.1"/>
    </source>
</evidence>
<evidence type="ECO:0000256" key="1">
    <source>
        <dbReference type="SAM" id="MobiDB-lite"/>
    </source>
</evidence>
<feature type="region of interest" description="Disordered" evidence="1">
    <location>
        <begin position="1"/>
        <end position="25"/>
    </location>
</feature>
<sequence length="76" mass="8017">PGYEAAQSFRTRLDSGSSNSVSGGCSSPGSIIWVSDASEGSTSLAFVDSFSSGVRVRFFPRELISVCVTVCFLGWN</sequence>
<proteinExistence type="predicted"/>
<reference evidence="2" key="1">
    <citation type="journal article" date="2013" name="BMC Genomics">
        <title>Unscrambling butterfly oogenesis.</title>
        <authorList>
            <person name="Carter J.M."/>
            <person name="Baker S.C."/>
            <person name="Pink R."/>
            <person name="Carter D.R."/>
            <person name="Collins A."/>
            <person name="Tomlin J."/>
            <person name="Gibbs M."/>
            <person name="Breuker C.J."/>
        </authorList>
    </citation>
    <scope>NUCLEOTIDE SEQUENCE</scope>
    <source>
        <tissue evidence="2">Ovary</tissue>
    </source>
</reference>
<accession>S4NL11</accession>
<dbReference type="EMBL" id="GAIX01013174">
    <property type="protein sequence ID" value="JAA79386.1"/>
    <property type="molecule type" value="Transcribed_RNA"/>
</dbReference>
<reference evidence="2" key="2">
    <citation type="submission" date="2013-05" db="EMBL/GenBank/DDBJ databases">
        <authorList>
            <person name="Carter J.-M."/>
            <person name="Baker S.C."/>
            <person name="Pink R."/>
            <person name="Carter D.R.F."/>
            <person name="Collins A."/>
            <person name="Tomlin J."/>
            <person name="Gibbs M."/>
            <person name="Breuker C.J."/>
        </authorList>
    </citation>
    <scope>NUCLEOTIDE SEQUENCE</scope>
    <source>
        <tissue evidence="2">Ovary</tissue>
    </source>
</reference>
<protein>
    <submittedName>
        <fullName evidence="2">Uncharacterized protein</fullName>
    </submittedName>
</protein>
<dbReference type="AlphaFoldDB" id="S4NL11"/>
<name>S4NL11_9NEOP</name>